<dbReference type="Proteomes" id="UP000541136">
    <property type="component" value="Unassembled WGS sequence"/>
</dbReference>
<dbReference type="InterPro" id="IPR011008">
    <property type="entry name" value="Dimeric_a/b-barrel"/>
</dbReference>
<accession>A0A7W9TM89</accession>
<dbReference type="InterPro" id="IPR009799">
    <property type="entry name" value="EthD_dom"/>
</dbReference>
<evidence type="ECO:0000313" key="3">
    <source>
        <dbReference type="EMBL" id="MBB6082976.1"/>
    </source>
</evidence>
<dbReference type="Pfam" id="PF07110">
    <property type="entry name" value="EthD"/>
    <property type="match status" value="1"/>
</dbReference>
<feature type="domain" description="EthD" evidence="2">
    <location>
        <begin position="135"/>
        <end position="230"/>
    </location>
</feature>
<gene>
    <name evidence="3" type="ORF">HNR28_001011</name>
</gene>
<organism evidence="3 4">
    <name type="scientific">Castellaniella defragrans</name>
    <name type="common">Alcaligenes defragrans</name>
    <dbReference type="NCBI Taxonomy" id="75697"/>
    <lineage>
        <taxon>Bacteria</taxon>
        <taxon>Pseudomonadati</taxon>
        <taxon>Pseudomonadota</taxon>
        <taxon>Betaproteobacteria</taxon>
        <taxon>Burkholderiales</taxon>
        <taxon>Alcaligenaceae</taxon>
        <taxon>Castellaniella</taxon>
    </lineage>
</organism>
<sequence>MIKFIIAARRKREDTQERYFYEWGIIHVALMITTPSVVGKTFKRYVQHYSISGITDDMLIHPLSPMEWDNMADHWLDSIDSMLGSTHAQDYVQRMQPHVFGDKEFVLMLAEGTVVHQDEGFEAGGVKLIHFLKRKPGMSIDAFNRHWKERHAPAVLAATGGGLVRKYVLNTQHDFDRGFFAGSIFAHGSVNAYDGVEEFWFDSLDDLAQMRRDPRIHEAIRASEADFVDAGGTFSMVTTERVIYDYTLGDKSSPPAAIHDPDSLEAAIFRQGLRGWNIPPQTLAKDTP</sequence>
<evidence type="ECO:0000259" key="2">
    <source>
        <dbReference type="Pfam" id="PF07110"/>
    </source>
</evidence>
<protein>
    <recommendedName>
        <fullName evidence="2">EthD domain-containing protein</fullName>
    </recommendedName>
</protein>
<reference evidence="3 4" key="1">
    <citation type="submission" date="2020-08" db="EMBL/GenBank/DDBJ databases">
        <title>Genomic Encyclopedia of Type Strains, Phase IV (KMG-IV): sequencing the most valuable type-strain genomes for metagenomic binning, comparative biology and taxonomic classification.</title>
        <authorList>
            <person name="Goeker M."/>
        </authorList>
    </citation>
    <scope>NUCLEOTIDE SEQUENCE [LARGE SCALE GENOMIC DNA]</scope>
    <source>
        <strain evidence="3 4">DSM 12141</strain>
    </source>
</reference>
<dbReference type="AlphaFoldDB" id="A0A7W9TM89"/>
<dbReference type="GO" id="GO:0016491">
    <property type="term" value="F:oxidoreductase activity"/>
    <property type="evidence" value="ECO:0007669"/>
    <property type="project" value="InterPro"/>
</dbReference>
<dbReference type="EMBL" id="JACHIB010000005">
    <property type="protein sequence ID" value="MBB6082976.1"/>
    <property type="molecule type" value="Genomic_DNA"/>
</dbReference>
<feature type="transmembrane region" description="Helical" evidence="1">
    <location>
        <begin position="20"/>
        <end position="38"/>
    </location>
</feature>
<keyword evidence="1" id="KW-0812">Transmembrane</keyword>
<dbReference type="RefSeq" id="WP_151023944.1">
    <property type="nucleotide sequence ID" value="NZ_JACHIB010000005.1"/>
</dbReference>
<dbReference type="SUPFAM" id="SSF54909">
    <property type="entry name" value="Dimeric alpha+beta barrel"/>
    <property type="match status" value="2"/>
</dbReference>
<keyword evidence="1" id="KW-0472">Membrane</keyword>
<name>A0A7W9TM89_CASDE</name>
<keyword evidence="1" id="KW-1133">Transmembrane helix</keyword>
<proteinExistence type="predicted"/>
<evidence type="ECO:0000256" key="1">
    <source>
        <dbReference type="SAM" id="Phobius"/>
    </source>
</evidence>
<dbReference type="Gene3D" id="3.30.70.100">
    <property type="match status" value="2"/>
</dbReference>
<comment type="caution">
    <text evidence="3">The sequence shown here is derived from an EMBL/GenBank/DDBJ whole genome shotgun (WGS) entry which is preliminary data.</text>
</comment>
<evidence type="ECO:0000313" key="4">
    <source>
        <dbReference type="Proteomes" id="UP000541136"/>
    </source>
</evidence>